<proteinExistence type="inferred from homology"/>
<feature type="transmembrane region" description="Helical" evidence="9">
    <location>
        <begin position="49"/>
        <end position="68"/>
    </location>
</feature>
<dbReference type="PANTHER" id="PTHR30472">
    <property type="entry name" value="FERRIC ENTEROBACTIN TRANSPORT SYSTEM PERMEASE PROTEIN"/>
    <property type="match status" value="1"/>
</dbReference>
<evidence type="ECO:0000256" key="7">
    <source>
        <dbReference type="ARBA" id="ARBA00023136"/>
    </source>
</evidence>
<comment type="subcellular location">
    <subcellularLocation>
        <location evidence="1">Cell membrane</location>
        <topology evidence="1">Multi-pass membrane protein</topology>
    </subcellularLocation>
</comment>
<feature type="compositionally biased region" description="Low complexity" evidence="8">
    <location>
        <begin position="1"/>
        <end position="24"/>
    </location>
</feature>
<evidence type="ECO:0000256" key="1">
    <source>
        <dbReference type="ARBA" id="ARBA00004651"/>
    </source>
</evidence>
<dbReference type="GO" id="GO:0005886">
    <property type="term" value="C:plasma membrane"/>
    <property type="evidence" value="ECO:0007669"/>
    <property type="project" value="UniProtKB-SubCell"/>
</dbReference>
<keyword evidence="7 9" id="KW-0472">Membrane</keyword>
<keyword evidence="3" id="KW-0813">Transport</keyword>
<dbReference type="SUPFAM" id="SSF81345">
    <property type="entry name" value="ABC transporter involved in vitamin B12 uptake, BtuC"/>
    <property type="match status" value="1"/>
</dbReference>
<dbReference type="RefSeq" id="WP_206822847.1">
    <property type="nucleotide sequence ID" value="NZ_JAEMWU010000001.1"/>
</dbReference>
<comment type="similarity">
    <text evidence="2">Belongs to the binding-protein-dependent transport system permease family. FecCD subfamily.</text>
</comment>
<evidence type="ECO:0000256" key="9">
    <source>
        <dbReference type="SAM" id="Phobius"/>
    </source>
</evidence>
<feature type="transmembrane region" description="Helical" evidence="9">
    <location>
        <begin position="226"/>
        <end position="245"/>
    </location>
</feature>
<dbReference type="EMBL" id="JAEMWU010000001">
    <property type="protein sequence ID" value="MBN8205227.1"/>
    <property type="molecule type" value="Genomic_DNA"/>
</dbReference>
<feature type="transmembrane region" description="Helical" evidence="9">
    <location>
        <begin position="88"/>
        <end position="107"/>
    </location>
</feature>
<sequence length="364" mass="40002">MSADTAPADTASADTASAESPASARLAPASGDRRGSAYADDRHRRRYRLTLGGLIVLAVAIAVLMLTWDNQHPLFSEKWWRISNMRSESLIVIALVTLCHSFATVAFQTATNNRLITPSIMGFESLYILIQTAAVFFFGMSGLDQIDGFVQFLLQTAMMIAFAVLLYSWLFSGRLGNLHVMLLVGIIIGTGLGTLSTFLQRMLDPNEFDVLRARMFGNVGNANTDYLWFVIPVCLVTGASIWLMARRLNVVALGSEISTNLGMNHRRQVMLTLTLVTVLMAMSTALVGPMTFLGFLVATLAYSITDTHDHRRILPVAWLLGFVVLGGAYFLLRHVLPMVDTVTIIVELIGGITFLIVVLRRGRL</sequence>
<organism evidence="10 11">
    <name type="scientific">Microbacterium esteraromaticum</name>
    <dbReference type="NCBI Taxonomy" id="57043"/>
    <lineage>
        <taxon>Bacteria</taxon>
        <taxon>Bacillati</taxon>
        <taxon>Actinomycetota</taxon>
        <taxon>Actinomycetes</taxon>
        <taxon>Micrococcales</taxon>
        <taxon>Microbacteriaceae</taxon>
        <taxon>Microbacterium</taxon>
    </lineage>
</organism>
<dbReference type="GO" id="GO:0022857">
    <property type="term" value="F:transmembrane transporter activity"/>
    <property type="evidence" value="ECO:0007669"/>
    <property type="project" value="InterPro"/>
</dbReference>
<keyword evidence="5 9" id="KW-0812">Transmembrane</keyword>
<evidence type="ECO:0000256" key="4">
    <source>
        <dbReference type="ARBA" id="ARBA00022475"/>
    </source>
</evidence>
<dbReference type="Gene3D" id="1.10.3470.10">
    <property type="entry name" value="ABC transporter involved in vitamin B12 uptake, BtuC"/>
    <property type="match status" value="1"/>
</dbReference>
<evidence type="ECO:0000256" key="5">
    <source>
        <dbReference type="ARBA" id="ARBA00022692"/>
    </source>
</evidence>
<evidence type="ECO:0000256" key="6">
    <source>
        <dbReference type="ARBA" id="ARBA00022989"/>
    </source>
</evidence>
<dbReference type="GO" id="GO:0033214">
    <property type="term" value="P:siderophore-iron import into cell"/>
    <property type="evidence" value="ECO:0007669"/>
    <property type="project" value="TreeGrafter"/>
</dbReference>
<evidence type="ECO:0000313" key="11">
    <source>
        <dbReference type="Proteomes" id="UP000664385"/>
    </source>
</evidence>
<reference evidence="10" key="1">
    <citation type="submission" date="2020-12" db="EMBL/GenBank/DDBJ databases">
        <title>PHA producing bacteria isolated from mangrove.</title>
        <authorList>
            <person name="Zheng W."/>
            <person name="Yu S."/>
            <person name="Huang Y."/>
        </authorList>
    </citation>
    <scope>NUCLEOTIDE SEQUENCE</scope>
    <source>
        <strain evidence="10">GN8-5</strain>
    </source>
</reference>
<dbReference type="CDD" id="cd06550">
    <property type="entry name" value="TM_ABC_iron-siderophores_like"/>
    <property type="match status" value="1"/>
</dbReference>
<evidence type="ECO:0000256" key="3">
    <source>
        <dbReference type="ARBA" id="ARBA00022448"/>
    </source>
</evidence>
<dbReference type="Pfam" id="PF01032">
    <property type="entry name" value="FecCD"/>
    <property type="match status" value="1"/>
</dbReference>
<evidence type="ECO:0000256" key="8">
    <source>
        <dbReference type="SAM" id="MobiDB-lite"/>
    </source>
</evidence>
<feature type="region of interest" description="Disordered" evidence="8">
    <location>
        <begin position="1"/>
        <end position="38"/>
    </location>
</feature>
<feature type="transmembrane region" description="Helical" evidence="9">
    <location>
        <begin position="152"/>
        <end position="171"/>
    </location>
</feature>
<feature type="transmembrane region" description="Helical" evidence="9">
    <location>
        <begin position="119"/>
        <end position="140"/>
    </location>
</feature>
<protein>
    <submittedName>
        <fullName evidence="10">Iron chelate uptake ABC transporter family permease subunit</fullName>
    </submittedName>
</protein>
<evidence type="ECO:0000313" key="10">
    <source>
        <dbReference type="EMBL" id="MBN8205227.1"/>
    </source>
</evidence>
<keyword evidence="4" id="KW-1003">Cell membrane</keyword>
<accession>A0A939DUG8</accession>
<feature type="transmembrane region" description="Helical" evidence="9">
    <location>
        <begin position="178"/>
        <end position="199"/>
    </location>
</feature>
<evidence type="ECO:0000256" key="2">
    <source>
        <dbReference type="ARBA" id="ARBA00007935"/>
    </source>
</evidence>
<dbReference type="InterPro" id="IPR000522">
    <property type="entry name" value="ABC_transptr_permease_BtuC"/>
</dbReference>
<comment type="caution">
    <text evidence="10">The sequence shown here is derived from an EMBL/GenBank/DDBJ whole genome shotgun (WGS) entry which is preliminary data.</text>
</comment>
<dbReference type="InterPro" id="IPR037294">
    <property type="entry name" value="ABC_BtuC-like"/>
</dbReference>
<keyword evidence="6 9" id="KW-1133">Transmembrane helix</keyword>
<feature type="transmembrane region" description="Helical" evidence="9">
    <location>
        <begin position="313"/>
        <end position="332"/>
    </location>
</feature>
<gene>
    <name evidence="10" type="ORF">JF543_04560</name>
</gene>
<feature type="transmembrane region" description="Helical" evidence="9">
    <location>
        <begin position="339"/>
        <end position="359"/>
    </location>
</feature>
<dbReference type="Proteomes" id="UP000664385">
    <property type="component" value="Unassembled WGS sequence"/>
</dbReference>
<name>A0A939DUG8_9MICO</name>
<feature type="transmembrane region" description="Helical" evidence="9">
    <location>
        <begin position="273"/>
        <end position="301"/>
    </location>
</feature>
<dbReference type="PANTHER" id="PTHR30472:SF19">
    <property type="entry name" value="PETROBACTIN IMPORT SYSTEM PERMEASE PROTEIN YCLO"/>
    <property type="match status" value="1"/>
</dbReference>
<dbReference type="AlphaFoldDB" id="A0A939DUG8"/>